<dbReference type="EMBL" id="AP026800">
    <property type="protein sequence ID" value="BDR55062.1"/>
    <property type="molecule type" value="Genomic_DNA"/>
</dbReference>
<reference evidence="2 3" key="1">
    <citation type="journal article" date="2023" name="Microbiol. Spectr.">
        <title>Symbiosis of Carpenter Bees with Uncharacterized Lactic Acid Bacteria Showing NAD Auxotrophy.</title>
        <authorList>
            <person name="Kawasaki S."/>
            <person name="Ozawa K."/>
            <person name="Mori T."/>
            <person name="Yamamoto A."/>
            <person name="Ito M."/>
            <person name="Ohkuma M."/>
            <person name="Sakamoto M."/>
            <person name="Matsutani M."/>
        </authorList>
    </citation>
    <scope>NUCLEOTIDE SEQUENCE [LARGE SCALE GENOMIC DNA]</scope>
    <source>
        <strain evidence="2 3">KimH</strain>
    </source>
</reference>
<accession>A0ABN6SGC6</accession>
<keyword evidence="1" id="KW-1133">Transmembrane helix</keyword>
<protein>
    <recommendedName>
        <fullName evidence="4">ABC transporter permease</fullName>
    </recommendedName>
</protein>
<keyword evidence="1" id="KW-0812">Transmembrane</keyword>
<feature type="transmembrane region" description="Helical" evidence="1">
    <location>
        <begin position="111"/>
        <end position="141"/>
    </location>
</feature>
<evidence type="ECO:0000313" key="2">
    <source>
        <dbReference type="EMBL" id="BDR55062.1"/>
    </source>
</evidence>
<feature type="transmembrane region" description="Helical" evidence="1">
    <location>
        <begin position="212"/>
        <end position="231"/>
    </location>
</feature>
<organism evidence="2 3">
    <name type="scientific">Bombiscardovia apis</name>
    <dbReference type="NCBI Taxonomy" id="2932182"/>
    <lineage>
        <taxon>Bacteria</taxon>
        <taxon>Bacillati</taxon>
        <taxon>Actinomycetota</taxon>
        <taxon>Actinomycetes</taxon>
        <taxon>Bifidobacteriales</taxon>
        <taxon>Bifidobacteriaceae</taxon>
        <taxon>Bombiscardovia</taxon>
    </lineage>
</organism>
<feature type="transmembrane region" description="Helical" evidence="1">
    <location>
        <begin position="161"/>
        <end position="181"/>
    </location>
</feature>
<feature type="transmembrane region" description="Helical" evidence="1">
    <location>
        <begin position="64"/>
        <end position="90"/>
    </location>
</feature>
<feature type="transmembrane region" description="Helical" evidence="1">
    <location>
        <begin position="21"/>
        <end position="44"/>
    </location>
</feature>
<keyword evidence="3" id="KW-1185">Reference proteome</keyword>
<proteinExistence type="predicted"/>
<dbReference type="RefSeq" id="WP_317642567.1">
    <property type="nucleotide sequence ID" value="NZ_AP026800.1"/>
</dbReference>
<sequence>MLELMRLEMRKINLKSYYFGSLAVCLVALAFGGMFMAIGHFQGGFGSELDQMGSQAGKLSSLDFAVLMVMVFLLVGFSILGAALCGVVILKPYSGRSLVLTLSYPVRRSRLLIAKMLAVSSVTIRLFLTSSIYTLAIFIGANQMLGALSAGHWLHTLSRCLLLLALSALGLLGIMGISLALGFRWRSVPVMIGVLIVLDSLIGNTFSASMQLASVFLAAVFLLSLPAIGALSRTITHIQVP</sequence>
<evidence type="ECO:0008006" key="4">
    <source>
        <dbReference type="Google" id="ProtNLM"/>
    </source>
</evidence>
<evidence type="ECO:0000313" key="3">
    <source>
        <dbReference type="Proteomes" id="UP001321748"/>
    </source>
</evidence>
<keyword evidence="1" id="KW-0472">Membrane</keyword>
<name>A0ABN6SGC6_9BIFI</name>
<dbReference type="Proteomes" id="UP001321748">
    <property type="component" value="Chromosome"/>
</dbReference>
<gene>
    <name evidence="2" type="ORF">KIMH_11730</name>
</gene>
<evidence type="ECO:0000256" key="1">
    <source>
        <dbReference type="SAM" id="Phobius"/>
    </source>
</evidence>